<evidence type="ECO:0000313" key="2">
    <source>
        <dbReference type="Proteomes" id="UP000035642"/>
    </source>
</evidence>
<accession>A0A0K0DAB2</accession>
<dbReference type="Proteomes" id="UP000035642">
    <property type="component" value="Unassembled WGS sequence"/>
</dbReference>
<evidence type="ECO:0000256" key="1">
    <source>
        <dbReference type="SAM" id="Phobius"/>
    </source>
</evidence>
<evidence type="ECO:0000313" key="3">
    <source>
        <dbReference type="WBParaSite" id="ACAC_0000718201-mRNA-1"/>
    </source>
</evidence>
<keyword evidence="1" id="KW-0472">Membrane</keyword>
<dbReference type="AlphaFoldDB" id="A0A0K0DAB2"/>
<proteinExistence type="predicted"/>
<protein>
    <submittedName>
        <fullName evidence="3">Secreted protein</fullName>
    </submittedName>
</protein>
<reference evidence="2" key="1">
    <citation type="submission" date="2012-09" db="EMBL/GenBank/DDBJ databases">
        <authorList>
            <person name="Martin A.A."/>
        </authorList>
    </citation>
    <scope>NUCLEOTIDE SEQUENCE</scope>
</reference>
<organism evidence="2 3">
    <name type="scientific">Angiostrongylus cantonensis</name>
    <name type="common">Rat lungworm</name>
    <dbReference type="NCBI Taxonomy" id="6313"/>
    <lineage>
        <taxon>Eukaryota</taxon>
        <taxon>Metazoa</taxon>
        <taxon>Ecdysozoa</taxon>
        <taxon>Nematoda</taxon>
        <taxon>Chromadorea</taxon>
        <taxon>Rhabditida</taxon>
        <taxon>Rhabditina</taxon>
        <taxon>Rhabditomorpha</taxon>
        <taxon>Strongyloidea</taxon>
        <taxon>Metastrongylidae</taxon>
        <taxon>Angiostrongylus</taxon>
    </lineage>
</organism>
<dbReference type="WBParaSite" id="ACAC_0000718201-mRNA-1">
    <property type="protein sequence ID" value="ACAC_0000718201-mRNA-1"/>
    <property type="gene ID" value="ACAC_0000718201"/>
</dbReference>
<sequence length="84" mass="9543">MLVRKRRRSLKPVLIHISSIANFTFGLLVVRVNHGQARIDENSDDADSSTAPCSKEKFLPWVRDGFEWKGQSDDIAAYPSRLLD</sequence>
<keyword evidence="1" id="KW-0812">Transmembrane</keyword>
<feature type="transmembrane region" description="Helical" evidence="1">
    <location>
        <begin position="12"/>
        <end position="30"/>
    </location>
</feature>
<reference evidence="3" key="2">
    <citation type="submission" date="2017-02" db="UniProtKB">
        <authorList>
            <consortium name="WormBaseParasite"/>
        </authorList>
    </citation>
    <scope>IDENTIFICATION</scope>
</reference>
<name>A0A0K0DAB2_ANGCA</name>
<keyword evidence="2" id="KW-1185">Reference proteome</keyword>
<keyword evidence="1" id="KW-1133">Transmembrane helix</keyword>